<dbReference type="Proteomes" id="UP000054217">
    <property type="component" value="Unassembled WGS sequence"/>
</dbReference>
<keyword evidence="2" id="KW-1185">Reference proteome</keyword>
<proteinExistence type="predicted"/>
<reference evidence="1 2" key="1">
    <citation type="submission" date="2014-04" db="EMBL/GenBank/DDBJ databases">
        <authorList>
            <consortium name="DOE Joint Genome Institute"/>
            <person name="Kuo A."/>
            <person name="Kohler A."/>
            <person name="Costa M.D."/>
            <person name="Nagy L.G."/>
            <person name="Floudas D."/>
            <person name="Copeland A."/>
            <person name="Barry K.W."/>
            <person name="Cichocki N."/>
            <person name="Veneault-Fourrey C."/>
            <person name="LaButti K."/>
            <person name="Lindquist E.A."/>
            <person name="Lipzen A."/>
            <person name="Lundell T."/>
            <person name="Morin E."/>
            <person name="Murat C."/>
            <person name="Sun H."/>
            <person name="Tunlid A."/>
            <person name="Henrissat B."/>
            <person name="Grigoriev I.V."/>
            <person name="Hibbett D.S."/>
            <person name="Martin F."/>
            <person name="Nordberg H.P."/>
            <person name="Cantor M.N."/>
            <person name="Hua S.X."/>
        </authorList>
    </citation>
    <scope>NUCLEOTIDE SEQUENCE [LARGE SCALE GENOMIC DNA]</scope>
    <source>
        <strain evidence="1 2">Marx 270</strain>
    </source>
</reference>
<sequence length="67" mass="7661">MTTFPPIINAFSTRPNVQQDSGDEYISDPRSERTMFLPSFVSFSLSCRTFAHDRFQGSFKLYPTTST</sequence>
<dbReference type="AlphaFoldDB" id="A0A0C3PF37"/>
<accession>A0A0C3PF37</accession>
<evidence type="ECO:0000313" key="2">
    <source>
        <dbReference type="Proteomes" id="UP000054217"/>
    </source>
</evidence>
<gene>
    <name evidence="1" type="ORF">M404DRAFT_678584</name>
</gene>
<organism evidence="1 2">
    <name type="scientific">Pisolithus tinctorius Marx 270</name>
    <dbReference type="NCBI Taxonomy" id="870435"/>
    <lineage>
        <taxon>Eukaryota</taxon>
        <taxon>Fungi</taxon>
        <taxon>Dikarya</taxon>
        <taxon>Basidiomycota</taxon>
        <taxon>Agaricomycotina</taxon>
        <taxon>Agaricomycetes</taxon>
        <taxon>Agaricomycetidae</taxon>
        <taxon>Boletales</taxon>
        <taxon>Sclerodermatineae</taxon>
        <taxon>Pisolithaceae</taxon>
        <taxon>Pisolithus</taxon>
    </lineage>
</organism>
<dbReference type="EMBL" id="KN831947">
    <property type="protein sequence ID" value="KIO12480.1"/>
    <property type="molecule type" value="Genomic_DNA"/>
</dbReference>
<reference evidence="2" key="2">
    <citation type="submission" date="2015-01" db="EMBL/GenBank/DDBJ databases">
        <title>Evolutionary Origins and Diversification of the Mycorrhizal Mutualists.</title>
        <authorList>
            <consortium name="DOE Joint Genome Institute"/>
            <consortium name="Mycorrhizal Genomics Consortium"/>
            <person name="Kohler A."/>
            <person name="Kuo A."/>
            <person name="Nagy L.G."/>
            <person name="Floudas D."/>
            <person name="Copeland A."/>
            <person name="Barry K.W."/>
            <person name="Cichocki N."/>
            <person name="Veneault-Fourrey C."/>
            <person name="LaButti K."/>
            <person name="Lindquist E.A."/>
            <person name="Lipzen A."/>
            <person name="Lundell T."/>
            <person name="Morin E."/>
            <person name="Murat C."/>
            <person name="Riley R."/>
            <person name="Ohm R."/>
            <person name="Sun H."/>
            <person name="Tunlid A."/>
            <person name="Henrissat B."/>
            <person name="Grigoriev I.V."/>
            <person name="Hibbett D.S."/>
            <person name="Martin F."/>
        </authorList>
    </citation>
    <scope>NUCLEOTIDE SEQUENCE [LARGE SCALE GENOMIC DNA]</scope>
    <source>
        <strain evidence="2">Marx 270</strain>
    </source>
</reference>
<name>A0A0C3PF37_PISTI</name>
<evidence type="ECO:0000313" key="1">
    <source>
        <dbReference type="EMBL" id="KIO12480.1"/>
    </source>
</evidence>
<dbReference type="HOGENOM" id="CLU_2813442_0_0_1"/>
<dbReference type="InParanoid" id="A0A0C3PF37"/>
<protein>
    <submittedName>
        <fullName evidence="1">Uncharacterized protein</fullName>
    </submittedName>
</protein>